<evidence type="ECO:0000313" key="2">
    <source>
        <dbReference type="EMBL" id="KNZ55646.1"/>
    </source>
</evidence>
<keyword evidence="1" id="KW-0812">Transmembrane</keyword>
<comment type="caution">
    <text evidence="2">The sequence shown here is derived from an EMBL/GenBank/DDBJ whole genome shotgun (WGS) entry which is preliminary data.</text>
</comment>
<proteinExistence type="predicted"/>
<organism evidence="2 3">
    <name type="scientific">Puccinia sorghi</name>
    <dbReference type="NCBI Taxonomy" id="27349"/>
    <lineage>
        <taxon>Eukaryota</taxon>
        <taxon>Fungi</taxon>
        <taxon>Dikarya</taxon>
        <taxon>Basidiomycota</taxon>
        <taxon>Pucciniomycotina</taxon>
        <taxon>Pucciniomycetes</taxon>
        <taxon>Pucciniales</taxon>
        <taxon>Pucciniaceae</taxon>
        <taxon>Puccinia</taxon>
    </lineage>
</organism>
<reference evidence="2 3" key="1">
    <citation type="submission" date="2015-08" db="EMBL/GenBank/DDBJ databases">
        <title>Next Generation Sequencing and Analysis of the Genome of Puccinia sorghi L Schw, the Causal Agent of Maize Common Rust.</title>
        <authorList>
            <person name="Rochi L."/>
            <person name="Burguener G."/>
            <person name="Darino M."/>
            <person name="Turjanski A."/>
            <person name="Kreff E."/>
            <person name="Dieguez M.J."/>
            <person name="Sacco F."/>
        </authorList>
    </citation>
    <scope>NUCLEOTIDE SEQUENCE [LARGE SCALE GENOMIC DNA]</scope>
    <source>
        <strain evidence="2 3">RO10H11247</strain>
    </source>
</reference>
<gene>
    <name evidence="2" type="ORF">VP01_2623g3</name>
</gene>
<evidence type="ECO:0000256" key="1">
    <source>
        <dbReference type="SAM" id="Phobius"/>
    </source>
</evidence>
<dbReference type="AlphaFoldDB" id="A0A0L6V4D8"/>
<sequence length="369" mass="42751">MALHIQDAIRFFVSSPCSLNPSFYFLEKSVLYIGLVWIGSINSNNSGILEHTRMFLLGTLQACKIIISLWGSLPPESKHQTVRPNCFHQVTITWWMLHCNSFNYDIPFIMILYPVQGFSSASIIFNNLIILRYDSQKCLKTLKGITLRSTWFASKRKGLLQHTLSSMLLNSLRETETGEMILNYTGYLSCCCILFRFDLSFGGVRISKLEINTPRDPLNQFLSKKIILVAEKESINQIKEINFYYSVFSTSHPKFFLAFIQLDTIQNIKRRSFNGLWLSSSSDEVVRWGSGLVQVDINMISTFVGKFFPEKLCPRDSSTVKFFHGGFLHSTVFQSSMEKIYHRYSSRIILLFFLLLFYFFILFKHFFLA</sequence>
<evidence type="ECO:0000313" key="3">
    <source>
        <dbReference type="Proteomes" id="UP000037035"/>
    </source>
</evidence>
<protein>
    <submittedName>
        <fullName evidence="2">Uncharacterized protein</fullName>
    </submittedName>
</protein>
<feature type="transmembrane region" description="Helical" evidence="1">
    <location>
        <begin position="106"/>
        <end position="130"/>
    </location>
</feature>
<dbReference type="VEuPathDB" id="FungiDB:VP01_2623g3"/>
<feature type="transmembrane region" description="Helical" evidence="1">
    <location>
        <begin position="348"/>
        <end position="367"/>
    </location>
</feature>
<dbReference type="Proteomes" id="UP000037035">
    <property type="component" value="Unassembled WGS sequence"/>
</dbReference>
<name>A0A0L6V4D8_9BASI</name>
<keyword evidence="1" id="KW-0472">Membrane</keyword>
<keyword evidence="3" id="KW-1185">Reference proteome</keyword>
<dbReference type="EMBL" id="LAVV01007528">
    <property type="protein sequence ID" value="KNZ55646.1"/>
    <property type="molecule type" value="Genomic_DNA"/>
</dbReference>
<accession>A0A0L6V4D8</accession>
<keyword evidence="1" id="KW-1133">Transmembrane helix</keyword>